<feature type="compositionally biased region" description="Low complexity" evidence="2">
    <location>
        <begin position="46"/>
        <end position="58"/>
    </location>
</feature>
<feature type="compositionally biased region" description="Polar residues" evidence="2">
    <location>
        <begin position="60"/>
        <end position="70"/>
    </location>
</feature>
<evidence type="ECO:0000256" key="2">
    <source>
        <dbReference type="SAM" id="MobiDB-lite"/>
    </source>
</evidence>
<comment type="similarity">
    <text evidence="1">Belongs to the N-acetylmuramoyl-L-alanine amidase 2 family.</text>
</comment>
<keyword evidence="6" id="KW-1185">Reference proteome</keyword>
<proteinExistence type="inferred from homology"/>
<dbReference type="PANTHER" id="PTHR11022:SF41">
    <property type="entry name" value="PEPTIDOGLYCAN-RECOGNITION PROTEIN LC-RELATED"/>
    <property type="match status" value="1"/>
</dbReference>
<dbReference type="OrthoDB" id="514320at2"/>
<dbReference type="GO" id="GO:0008270">
    <property type="term" value="F:zinc ion binding"/>
    <property type="evidence" value="ECO:0007669"/>
    <property type="project" value="InterPro"/>
</dbReference>
<feature type="domain" description="N-acetylmuramoyl-L-alanine amidase" evidence="3">
    <location>
        <begin position="196"/>
        <end position="361"/>
    </location>
</feature>
<organism evidence="5 6">
    <name type="scientific">Streptomyces dioscori</name>
    <dbReference type="NCBI Taxonomy" id="2109333"/>
    <lineage>
        <taxon>Bacteria</taxon>
        <taxon>Bacillati</taxon>
        <taxon>Actinomycetota</taxon>
        <taxon>Actinomycetes</taxon>
        <taxon>Kitasatosporales</taxon>
        <taxon>Streptomycetaceae</taxon>
        <taxon>Streptomyces</taxon>
        <taxon>Streptomyces aurantiacus group</taxon>
    </lineage>
</organism>
<reference evidence="5 6" key="1">
    <citation type="submission" date="2018-03" db="EMBL/GenBank/DDBJ databases">
        <title>Streptomyces dioscori sp. nov., a novel endophytic actinobacterium isolated from bulbil of Dioscorea bulbifera L.</title>
        <authorList>
            <person name="Zhikuan W."/>
        </authorList>
    </citation>
    <scope>NUCLEOTIDE SEQUENCE [LARGE SCALE GENOMIC DNA]</scope>
    <source>
        <strain evidence="5 6">A217</strain>
    </source>
</reference>
<dbReference type="SUPFAM" id="SSF55846">
    <property type="entry name" value="N-acetylmuramoyl-L-alanine amidase-like"/>
    <property type="match status" value="1"/>
</dbReference>
<dbReference type="CDD" id="cd06583">
    <property type="entry name" value="PGRP"/>
    <property type="match status" value="1"/>
</dbReference>
<evidence type="ECO:0000259" key="4">
    <source>
        <dbReference type="SMART" id="SM00701"/>
    </source>
</evidence>
<evidence type="ECO:0000313" key="5">
    <source>
        <dbReference type="EMBL" id="PSM42164.1"/>
    </source>
</evidence>
<dbReference type="EMBL" id="PYBJ01000009">
    <property type="protein sequence ID" value="PSM42164.1"/>
    <property type="molecule type" value="Genomic_DNA"/>
</dbReference>
<feature type="domain" description="Peptidoglycan recognition protein family" evidence="4">
    <location>
        <begin position="178"/>
        <end position="339"/>
    </location>
</feature>
<dbReference type="InterPro" id="IPR006619">
    <property type="entry name" value="PGRP_domain_met/bac"/>
</dbReference>
<dbReference type="PROSITE" id="PS51318">
    <property type="entry name" value="TAT"/>
    <property type="match status" value="1"/>
</dbReference>
<dbReference type="SMART" id="SM00644">
    <property type="entry name" value="Ami_2"/>
    <property type="match status" value="1"/>
</dbReference>
<dbReference type="PANTHER" id="PTHR11022">
    <property type="entry name" value="PEPTIDOGLYCAN RECOGNITION PROTEIN"/>
    <property type="match status" value="1"/>
</dbReference>
<dbReference type="InterPro" id="IPR036505">
    <property type="entry name" value="Amidase/PGRP_sf"/>
</dbReference>
<name>A0A2P8Q7E8_9ACTN</name>
<evidence type="ECO:0000259" key="3">
    <source>
        <dbReference type="SMART" id="SM00644"/>
    </source>
</evidence>
<gene>
    <name evidence="5" type="ORF">C6Y14_17285</name>
</gene>
<comment type="caution">
    <text evidence="5">The sequence shown here is derived from an EMBL/GenBank/DDBJ whole genome shotgun (WGS) entry which is preliminary data.</text>
</comment>
<dbReference type="InterPro" id="IPR002502">
    <property type="entry name" value="Amidase_domain"/>
</dbReference>
<evidence type="ECO:0000313" key="6">
    <source>
        <dbReference type="Proteomes" id="UP000240429"/>
    </source>
</evidence>
<dbReference type="InterPro" id="IPR006311">
    <property type="entry name" value="TAT_signal"/>
</dbReference>
<dbReference type="Pfam" id="PF01510">
    <property type="entry name" value="Amidase_2"/>
    <property type="match status" value="1"/>
</dbReference>
<dbReference type="GO" id="GO:0008745">
    <property type="term" value="F:N-acetylmuramoyl-L-alanine amidase activity"/>
    <property type="evidence" value="ECO:0007669"/>
    <property type="project" value="InterPro"/>
</dbReference>
<dbReference type="Proteomes" id="UP000240429">
    <property type="component" value="Unassembled WGS sequence"/>
</dbReference>
<dbReference type="InterPro" id="IPR015510">
    <property type="entry name" value="PGRP"/>
</dbReference>
<dbReference type="RefSeq" id="WP_107017591.1">
    <property type="nucleotide sequence ID" value="NZ_KZ679043.1"/>
</dbReference>
<protein>
    <submittedName>
        <fullName evidence="5">Tat pathway signal protein</fullName>
    </submittedName>
</protein>
<dbReference type="Gene3D" id="3.40.80.10">
    <property type="entry name" value="Peptidoglycan recognition protein-like"/>
    <property type="match status" value="1"/>
</dbReference>
<feature type="region of interest" description="Disordered" evidence="2">
    <location>
        <begin position="46"/>
        <end position="74"/>
    </location>
</feature>
<dbReference type="GO" id="GO:0009253">
    <property type="term" value="P:peptidoglycan catabolic process"/>
    <property type="evidence" value="ECO:0007669"/>
    <property type="project" value="InterPro"/>
</dbReference>
<dbReference type="SMART" id="SM00701">
    <property type="entry name" value="PGRP"/>
    <property type="match status" value="1"/>
</dbReference>
<dbReference type="AlphaFoldDB" id="A0A2P8Q7E8"/>
<sequence length="379" mass="39014">MTVPSLPPASHRAGSRVTRRGLIGAAGAVAAGAALAPAARAGTSSEAAAADTAAPEPGTKSETFPSTRAETATGEAPVEAAFPIGYVGVRWTGPREAAGGGIRLTGADGGKGAWQALSDDGCSDGDGGALLIPVDRASGYELRAPDGATDLRSMAIETTRGPARKVAVPQDTTRVRGVAYLTRAAWGADEKLRFGSDGAEISPQTYHPFQTLTVHHTATANGDPDPAATVRALYHVHAITNGWGDIGYHFLIDEGGQIYEGRYSGESATPAHDDGGKLVTGFHVLSFNPGNLGIALLGNLTKQGPTAAARDALTNLLRSMVRMHGVDPESKVTYTSPTTGRTREVHEIGGHRDWMATECPGAVMHGELAALRKAVAAGS</sequence>
<evidence type="ECO:0000256" key="1">
    <source>
        <dbReference type="ARBA" id="ARBA00007553"/>
    </source>
</evidence>
<accession>A0A2P8Q7E8</accession>